<organism evidence="1 2">
    <name type="scientific">Cylindrobasidium torrendii FP15055 ss-10</name>
    <dbReference type="NCBI Taxonomy" id="1314674"/>
    <lineage>
        <taxon>Eukaryota</taxon>
        <taxon>Fungi</taxon>
        <taxon>Dikarya</taxon>
        <taxon>Basidiomycota</taxon>
        <taxon>Agaricomycotina</taxon>
        <taxon>Agaricomycetes</taxon>
        <taxon>Agaricomycetidae</taxon>
        <taxon>Agaricales</taxon>
        <taxon>Marasmiineae</taxon>
        <taxon>Physalacriaceae</taxon>
        <taxon>Cylindrobasidium</taxon>
    </lineage>
</organism>
<keyword evidence="2" id="KW-1185">Reference proteome</keyword>
<protein>
    <submittedName>
        <fullName evidence="1">Uncharacterized protein</fullName>
    </submittedName>
</protein>
<dbReference type="AlphaFoldDB" id="A0A0D7AT92"/>
<proteinExistence type="predicted"/>
<sequence length="280" mass="30035">MTFQASLAAKAGDKTVYDGKFGLLTKAALNKALNILGDNADELEDDIDPNEQDDDDIEEDGFLDAESNELLSGSDDKDKDALHSYTITIAVRHIPQNGTRFVQDEDTGTTDMSYAEFLAVVARLIGCPITHLTDLRYVTSIMPKTKSVPKRLRTVANFVSMMSTITAYLEAKGKKGKGKKTQDMVTITVEDMSAPEPGKKVAASAKTKGGSTTVSAAAAVALPEAAGAEKEIEELMSKILAAHACATNSLACCIINTDPGHKGEHIHFKNSKIIEWAKQA</sequence>
<accession>A0A0D7AT92</accession>
<gene>
    <name evidence="1" type="ORF">CYLTODRAFT_460744</name>
</gene>
<name>A0A0D7AT92_9AGAR</name>
<feature type="non-terminal residue" evidence="1">
    <location>
        <position position="280"/>
    </location>
</feature>
<reference evidence="1 2" key="1">
    <citation type="journal article" date="2015" name="Fungal Genet. Biol.">
        <title>Evolution of novel wood decay mechanisms in Agaricales revealed by the genome sequences of Fistulina hepatica and Cylindrobasidium torrendii.</title>
        <authorList>
            <person name="Floudas D."/>
            <person name="Held B.W."/>
            <person name="Riley R."/>
            <person name="Nagy L.G."/>
            <person name="Koehler G."/>
            <person name="Ransdell A.S."/>
            <person name="Younus H."/>
            <person name="Chow J."/>
            <person name="Chiniquy J."/>
            <person name="Lipzen A."/>
            <person name="Tritt A."/>
            <person name="Sun H."/>
            <person name="Haridas S."/>
            <person name="LaButti K."/>
            <person name="Ohm R.A."/>
            <person name="Kues U."/>
            <person name="Blanchette R.A."/>
            <person name="Grigoriev I.V."/>
            <person name="Minto R.E."/>
            <person name="Hibbett D.S."/>
        </authorList>
    </citation>
    <scope>NUCLEOTIDE SEQUENCE [LARGE SCALE GENOMIC DNA]</scope>
    <source>
        <strain evidence="1 2">FP15055 ss-10</strain>
    </source>
</reference>
<evidence type="ECO:0000313" key="1">
    <source>
        <dbReference type="EMBL" id="KIY60531.1"/>
    </source>
</evidence>
<evidence type="ECO:0000313" key="2">
    <source>
        <dbReference type="Proteomes" id="UP000054007"/>
    </source>
</evidence>
<dbReference type="EMBL" id="KN881572">
    <property type="protein sequence ID" value="KIY60531.1"/>
    <property type="molecule type" value="Genomic_DNA"/>
</dbReference>
<dbReference type="Proteomes" id="UP000054007">
    <property type="component" value="Unassembled WGS sequence"/>
</dbReference>